<reference evidence="3 5" key="1">
    <citation type="submission" date="2015-09" db="EMBL/GenBank/DDBJ databases">
        <authorList>
            <consortium name="Pathogen Informatics"/>
        </authorList>
    </citation>
    <scope>NUCLEOTIDE SEQUENCE [LARGE SCALE GENOMIC DNA]</scope>
    <source>
        <strain evidence="3 5">2789STDY5834880</strain>
    </source>
</reference>
<name>A0A174FY70_9BACE</name>
<keyword evidence="2" id="KW-0472">Membrane</keyword>
<feature type="coiled-coil region" evidence="1">
    <location>
        <begin position="33"/>
        <end position="67"/>
    </location>
</feature>
<dbReference type="Proteomes" id="UP001170023">
    <property type="component" value="Unassembled WGS sequence"/>
</dbReference>
<evidence type="ECO:0000313" key="5">
    <source>
        <dbReference type="Proteomes" id="UP000095657"/>
    </source>
</evidence>
<keyword evidence="2" id="KW-0812">Transmembrane</keyword>
<keyword evidence="1" id="KW-0175">Coiled coil</keyword>
<organism evidence="3 5">
    <name type="scientific">Bacteroides caccae</name>
    <dbReference type="NCBI Taxonomy" id="47678"/>
    <lineage>
        <taxon>Bacteria</taxon>
        <taxon>Pseudomonadati</taxon>
        <taxon>Bacteroidota</taxon>
        <taxon>Bacteroidia</taxon>
        <taxon>Bacteroidales</taxon>
        <taxon>Bacteroidaceae</taxon>
        <taxon>Bacteroides</taxon>
    </lineage>
</organism>
<evidence type="ECO:0000256" key="1">
    <source>
        <dbReference type="SAM" id="Coils"/>
    </source>
</evidence>
<evidence type="ECO:0000313" key="4">
    <source>
        <dbReference type="EMBL" id="MDO6359108.1"/>
    </source>
</evidence>
<accession>A0A174FY70</accession>
<protein>
    <submittedName>
        <fullName evidence="3">Uncharacterized protein</fullName>
    </submittedName>
</protein>
<dbReference type="Proteomes" id="UP000095657">
    <property type="component" value="Unassembled WGS sequence"/>
</dbReference>
<keyword evidence="2" id="KW-1133">Transmembrane helix</keyword>
<dbReference type="STRING" id="47678.ERS852494_00167"/>
<dbReference type="AlphaFoldDB" id="A0A174FY70"/>
<proteinExistence type="predicted"/>
<dbReference type="RefSeq" id="WP_011108567.1">
    <property type="nucleotide sequence ID" value="NZ_CZAI01000001.1"/>
</dbReference>
<gene>
    <name evidence="3" type="ORF">ERS852494_00167</name>
    <name evidence="4" type="ORF">Q4469_15655</name>
</gene>
<reference evidence="4" key="2">
    <citation type="submission" date="2023-07" db="EMBL/GenBank/DDBJ databases">
        <title>Whole Genome Sequencing of Colonoscopy isolates.</title>
        <authorList>
            <person name="Surve S.V."/>
            <person name="Valls R.A."/>
            <person name="Barrak K.E."/>
            <person name="Gardner T.B."/>
            <person name="O'Toole G.A."/>
        </authorList>
    </citation>
    <scope>NUCLEOTIDE SEQUENCE</scope>
    <source>
        <strain evidence="4">GP0119</strain>
    </source>
</reference>
<sequence length="181" mass="20602">MSIGKPKNEPIDLNGLMNEIENDHRITVESDAVDKRIEELRVAQRDLRQATEALEKATMTLNEAIAALKSATDSSANIVTGINNAIVNAQENTKFKVSIAQEDVELLMKNSQAVLTTDEIVMKRHFEKQAQAMEAHERRISSILSRNQGFWVSDFWAKVFCWVILVCFLLIFISYYLKTRL</sequence>
<dbReference type="GeneID" id="60924180"/>
<evidence type="ECO:0000313" key="3">
    <source>
        <dbReference type="EMBL" id="CUO55184.1"/>
    </source>
</evidence>
<evidence type="ECO:0000256" key="2">
    <source>
        <dbReference type="SAM" id="Phobius"/>
    </source>
</evidence>
<feature type="transmembrane region" description="Helical" evidence="2">
    <location>
        <begin position="155"/>
        <end position="177"/>
    </location>
</feature>
<dbReference type="EMBL" id="CZAI01000001">
    <property type="protein sequence ID" value="CUO55184.1"/>
    <property type="molecule type" value="Genomic_DNA"/>
</dbReference>
<dbReference type="EMBL" id="JAUONL010000015">
    <property type="protein sequence ID" value="MDO6359108.1"/>
    <property type="molecule type" value="Genomic_DNA"/>
</dbReference>